<evidence type="ECO:0000256" key="2">
    <source>
        <dbReference type="ARBA" id="ARBA00010337"/>
    </source>
</evidence>
<dbReference type="InterPro" id="IPR007259">
    <property type="entry name" value="GCP"/>
</dbReference>
<keyword evidence="4" id="KW-0493">Microtubule</keyword>
<dbReference type="Proteomes" id="UP000075714">
    <property type="component" value="Unassembled WGS sequence"/>
</dbReference>
<feature type="region of interest" description="Disordered" evidence="6">
    <location>
        <begin position="558"/>
        <end position="592"/>
    </location>
</feature>
<dbReference type="Gene3D" id="1.20.120.1900">
    <property type="entry name" value="Gamma-tubulin complex, C-terminal domain"/>
    <property type="match status" value="1"/>
</dbReference>
<dbReference type="GO" id="GO:0051321">
    <property type="term" value="P:meiotic cell cycle"/>
    <property type="evidence" value="ECO:0007669"/>
    <property type="project" value="TreeGrafter"/>
</dbReference>
<dbReference type="GO" id="GO:0051225">
    <property type="term" value="P:spindle assembly"/>
    <property type="evidence" value="ECO:0007669"/>
    <property type="project" value="TreeGrafter"/>
</dbReference>
<evidence type="ECO:0000256" key="6">
    <source>
        <dbReference type="SAM" id="MobiDB-lite"/>
    </source>
</evidence>
<dbReference type="PANTHER" id="PTHR19302:SF59">
    <property type="entry name" value="HYPOTHETICAL GAMMA-TUBULIN COMPLEX"/>
    <property type="match status" value="1"/>
</dbReference>
<feature type="domain" description="Gamma tubulin complex component C-terminal" evidence="7">
    <location>
        <begin position="776"/>
        <end position="1050"/>
    </location>
</feature>
<evidence type="ECO:0000256" key="5">
    <source>
        <dbReference type="ARBA" id="ARBA00023212"/>
    </source>
</evidence>
<sequence>MRAERERRIAEEQGLIAEDVLREHNEAAAALAAELARLRASYGAGSYTEASAAAGGAAAALALGALAAAGAADERAAEAAAWLRRCEWREARMALAARRRMLLQAIEAEELVQLRAIVAAAQDARAVPPPAVPDDVPGGPRPGPVSEPGGGIAAGSGVEAVQAGAAITGTDCKAAAQVTSPSRPEAAQGNVPADLSGAMTAAAAPAAEGDGAAADSMDVDMMDVDDGPPDEPGHGGHGDAAAVAAGSVPPISASSSAAAAAGGAQAGGPLAAAVGEAGEPRSPDAGAQGRSAAAQERELRSPLPLTLPALALAATPGLQRPRRRPGASMPGAPLTPPGASRGGAAPGPGPGLADVGHRPVLHAGAKRRLSVTGAGAFAPAGGASGGPWDLRPTTGSRSLLSPGPSGSWAVGGGGGGGGWGQRPASAGGQRPISAGGASERPSRPPSPGGGGMQMRGSMPSRSLTSRATLGRSSGGGGTFGGGAGGAGGGLLLQLQSRTSRRRWTMEDGTSGSSGGGGGEVPYGVHGPFGGAGGAGVAGGILGGLPSPGIAWDGSELALRQHPGSPVSSVHGGGESSGGGGGRPSTGGGRAAALRWQQQVVRQQETAVRRLASADVRTGGLAVPPLDHHRPDSDGDHAEGDADMVPHVGGGARRRRALWKLPPPGASDAGGTAWGVGPDAAALAAVSPVTALLRDFKREPRIGAVPSAAAAVTAAAHLYLASGDGDGGDGGVMLSEDLAYAPVGVAVQTCLYGTVLSQYRLTTRAVWHVLVHECGLLQFCAALRRFFFCEAGDVAGCLAHGLTRRLDARPHVPPSSAELRALLDEALAGSSLWPLAPGRRGGTSGAGAGGVVDVAGSQPGGVRRYGSDAEASVAHLLAVRAAPGRRLGAGGYFGSDVMLVTCQVPAPLDSVISPTSLATYSDVLSLLLRVRCASAVLASCWGSLNAASSPLGAAQLGRHPTAGRRAGGAAGGRAGAGRGEEGPGQGSGVHTLWAQRLALARLWLQVELQGRCWAGLAAALGGSAPLDLTQLRRAHERYLADARQVCMLPSARPHAARPEAGSAAALGPELGSGPEAPAAPPLGAALTNALQSCHALASVLRRALAALEVQAGRPEGLSAAPRQGTLSPALPSVSRGVQSAATGGGNGGGVGGSGGAERGSGASPPGRVAAVDLDEVWTHVVACQVRLGRALGVLHGELRAARLSSGPLGELACVLASEPCRAYAAAAGSVRAG</sequence>
<name>A0A150GKE5_GONPE</name>
<dbReference type="GO" id="GO:0000922">
    <property type="term" value="C:spindle pole"/>
    <property type="evidence" value="ECO:0007669"/>
    <property type="project" value="InterPro"/>
</dbReference>
<dbReference type="STRING" id="33097.A0A150GKE5"/>
<comment type="similarity">
    <text evidence="2">Belongs to the TUBGCP family.</text>
</comment>
<evidence type="ECO:0000256" key="3">
    <source>
        <dbReference type="ARBA" id="ARBA00022490"/>
    </source>
</evidence>
<reference evidence="9" key="1">
    <citation type="journal article" date="2016" name="Nat. Commun.">
        <title>The Gonium pectorale genome demonstrates co-option of cell cycle regulation during the evolution of multicellularity.</title>
        <authorList>
            <person name="Hanschen E.R."/>
            <person name="Marriage T.N."/>
            <person name="Ferris P.J."/>
            <person name="Hamaji T."/>
            <person name="Toyoda A."/>
            <person name="Fujiyama A."/>
            <person name="Neme R."/>
            <person name="Noguchi H."/>
            <person name="Minakuchi Y."/>
            <person name="Suzuki M."/>
            <person name="Kawai-Toyooka H."/>
            <person name="Smith D.R."/>
            <person name="Sparks H."/>
            <person name="Anderson J."/>
            <person name="Bakaric R."/>
            <person name="Luria V."/>
            <person name="Karger A."/>
            <person name="Kirschner M.W."/>
            <person name="Durand P.M."/>
            <person name="Michod R.E."/>
            <person name="Nozaki H."/>
            <person name="Olson B.J."/>
        </authorList>
    </citation>
    <scope>NUCLEOTIDE SEQUENCE [LARGE SCALE GENOMIC DNA]</scope>
    <source>
        <strain evidence="9">NIES-2863</strain>
    </source>
</reference>
<comment type="caution">
    <text evidence="8">The sequence shown here is derived from an EMBL/GenBank/DDBJ whole genome shotgun (WGS) entry which is preliminary data.</text>
</comment>
<feature type="compositionally biased region" description="Gly residues" evidence="6">
    <location>
        <begin position="964"/>
        <end position="986"/>
    </location>
</feature>
<dbReference type="GO" id="GO:0007020">
    <property type="term" value="P:microtubule nucleation"/>
    <property type="evidence" value="ECO:0007669"/>
    <property type="project" value="InterPro"/>
</dbReference>
<dbReference type="GO" id="GO:0000930">
    <property type="term" value="C:gamma-tubulin complex"/>
    <property type="evidence" value="ECO:0007669"/>
    <property type="project" value="TreeGrafter"/>
</dbReference>
<dbReference type="OrthoDB" id="553003at2759"/>
<feature type="compositionally biased region" description="Gly residues" evidence="6">
    <location>
        <begin position="472"/>
        <end position="490"/>
    </location>
</feature>
<comment type="subcellular location">
    <subcellularLocation>
        <location evidence="1">Cytoplasm</location>
        <location evidence="1">Cytoskeleton</location>
    </subcellularLocation>
</comment>
<dbReference type="PANTHER" id="PTHR19302">
    <property type="entry name" value="GAMMA TUBULIN COMPLEX PROTEIN"/>
    <property type="match status" value="1"/>
</dbReference>
<feature type="region of interest" description="Disordered" evidence="6">
    <location>
        <begin position="618"/>
        <end position="648"/>
    </location>
</feature>
<feature type="region of interest" description="Disordered" evidence="6">
    <location>
        <begin position="504"/>
        <end position="523"/>
    </location>
</feature>
<keyword evidence="3" id="KW-0963">Cytoplasm</keyword>
<dbReference type="AlphaFoldDB" id="A0A150GKE5"/>
<evidence type="ECO:0000259" key="7">
    <source>
        <dbReference type="Pfam" id="PF04130"/>
    </source>
</evidence>
<accession>A0A150GKE5</accession>
<dbReference type="GO" id="GO:0051011">
    <property type="term" value="F:microtubule minus-end binding"/>
    <property type="evidence" value="ECO:0007669"/>
    <property type="project" value="TreeGrafter"/>
</dbReference>
<feature type="compositionally biased region" description="Low complexity" evidence="6">
    <location>
        <begin position="454"/>
        <end position="471"/>
    </location>
</feature>
<proteinExistence type="inferred from homology"/>
<organism evidence="8 9">
    <name type="scientific">Gonium pectorale</name>
    <name type="common">Green alga</name>
    <dbReference type="NCBI Taxonomy" id="33097"/>
    <lineage>
        <taxon>Eukaryota</taxon>
        <taxon>Viridiplantae</taxon>
        <taxon>Chlorophyta</taxon>
        <taxon>core chlorophytes</taxon>
        <taxon>Chlorophyceae</taxon>
        <taxon>CS clade</taxon>
        <taxon>Chlamydomonadales</taxon>
        <taxon>Volvocaceae</taxon>
        <taxon>Gonium</taxon>
    </lineage>
</organism>
<feature type="compositionally biased region" description="Acidic residues" evidence="6">
    <location>
        <begin position="219"/>
        <end position="229"/>
    </location>
</feature>
<feature type="compositionally biased region" description="Gly residues" evidence="6">
    <location>
        <begin position="570"/>
        <end position="589"/>
    </location>
</feature>
<dbReference type="InterPro" id="IPR040457">
    <property type="entry name" value="GCP_C"/>
</dbReference>
<evidence type="ECO:0000256" key="4">
    <source>
        <dbReference type="ARBA" id="ARBA00022701"/>
    </source>
</evidence>
<protein>
    <recommendedName>
        <fullName evidence="7">Gamma tubulin complex component C-terminal domain-containing protein</fullName>
    </recommendedName>
</protein>
<dbReference type="InterPro" id="IPR042241">
    <property type="entry name" value="GCP_C_sf"/>
</dbReference>
<feature type="region of interest" description="Disordered" evidence="6">
    <location>
        <begin position="955"/>
        <end position="986"/>
    </location>
</feature>
<feature type="region of interest" description="Disordered" evidence="6">
    <location>
        <begin position="126"/>
        <end position="155"/>
    </location>
</feature>
<evidence type="ECO:0000313" key="9">
    <source>
        <dbReference type="Proteomes" id="UP000075714"/>
    </source>
</evidence>
<feature type="compositionally biased region" description="Low complexity" evidence="6">
    <location>
        <begin position="302"/>
        <end position="316"/>
    </location>
</feature>
<dbReference type="GO" id="GO:0043015">
    <property type="term" value="F:gamma-tubulin binding"/>
    <property type="evidence" value="ECO:0007669"/>
    <property type="project" value="InterPro"/>
</dbReference>
<dbReference type="GO" id="GO:0000278">
    <property type="term" value="P:mitotic cell cycle"/>
    <property type="evidence" value="ECO:0007669"/>
    <property type="project" value="TreeGrafter"/>
</dbReference>
<feature type="compositionally biased region" description="Gly residues" evidence="6">
    <location>
        <begin position="409"/>
        <end position="420"/>
    </location>
</feature>
<feature type="region of interest" description="Disordered" evidence="6">
    <location>
        <begin position="1115"/>
        <end position="1165"/>
    </location>
</feature>
<feature type="compositionally biased region" description="Low complexity" evidence="6">
    <location>
        <begin position="1065"/>
        <end position="1077"/>
    </location>
</feature>
<feature type="region of interest" description="Disordered" evidence="6">
    <location>
        <begin position="1056"/>
        <end position="1077"/>
    </location>
</feature>
<dbReference type="Pfam" id="PF04130">
    <property type="entry name" value="GCP_C_terminal"/>
    <property type="match status" value="1"/>
</dbReference>
<keyword evidence="5" id="KW-0206">Cytoskeleton</keyword>
<keyword evidence="9" id="KW-1185">Reference proteome</keyword>
<dbReference type="GO" id="GO:0031122">
    <property type="term" value="P:cytoplasmic microtubule organization"/>
    <property type="evidence" value="ECO:0007669"/>
    <property type="project" value="TreeGrafter"/>
</dbReference>
<feature type="region of interest" description="Disordered" evidence="6">
    <location>
        <begin position="378"/>
        <end position="490"/>
    </location>
</feature>
<feature type="compositionally biased region" description="Gly residues" evidence="6">
    <location>
        <begin position="1141"/>
        <end position="1157"/>
    </location>
</feature>
<feature type="compositionally biased region" description="Gly residues" evidence="6">
    <location>
        <begin position="511"/>
        <end position="523"/>
    </location>
</feature>
<evidence type="ECO:0000256" key="1">
    <source>
        <dbReference type="ARBA" id="ARBA00004245"/>
    </source>
</evidence>
<feature type="region of interest" description="Disordered" evidence="6">
    <location>
        <begin position="219"/>
        <end position="242"/>
    </location>
</feature>
<feature type="compositionally biased region" description="Low complexity" evidence="6">
    <location>
        <begin position="395"/>
        <end position="408"/>
    </location>
</feature>
<gene>
    <name evidence="8" type="ORF">GPECTOR_17g955</name>
</gene>
<dbReference type="GO" id="GO:0005874">
    <property type="term" value="C:microtubule"/>
    <property type="evidence" value="ECO:0007669"/>
    <property type="project" value="UniProtKB-KW"/>
</dbReference>
<evidence type="ECO:0000313" key="8">
    <source>
        <dbReference type="EMBL" id="KXZ50316.1"/>
    </source>
</evidence>
<feature type="region of interest" description="Disordered" evidence="6">
    <location>
        <begin position="274"/>
        <end position="357"/>
    </location>
</feature>
<feature type="compositionally biased region" description="Basic and acidic residues" evidence="6">
    <location>
        <begin position="625"/>
        <end position="639"/>
    </location>
</feature>
<dbReference type="EMBL" id="LSYV01000018">
    <property type="protein sequence ID" value="KXZ50316.1"/>
    <property type="molecule type" value="Genomic_DNA"/>
</dbReference>